<dbReference type="Pfam" id="PF08666">
    <property type="entry name" value="SAF"/>
    <property type="match status" value="1"/>
</dbReference>
<dbReference type="InterPro" id="IPR044144">
    <property type="entry name" value="SAF_UxaA/GarD"/>
</dbReference>
<dbReference type="EMBL" id="CP089291">
    <property type="protein sequence ID" value="UOF92452.1"/>
    <property type="molecule type" value="Genomic_DNA"/>
</dbReference>
<dbReference type="RefSeq" id="WP_347439118.1">
    <property type="nucleotide sequence ID" value="NZ_CP089291.1"/>
</dbReference>
<gene>
    <name evidence="3" type="ORF">LSG31_09980</name>
</gene>
<reference evidence="3" key="1">
    <citation type="submission" date="2021-12" db="EMBL/GenBank/DDBJ databases">
        <title>Alicyclobacillaceae gen. nov., sp. nov., isolated from chalcocite enrichment system.</title>
        <authorList>
            <person name="Jiang Z."/>
        </authorList>
    </citation>
    <scope>NUCLEOTIDE SEQUENCE</scope>
    <source>
        <strain evidence="3">MYW30-H2</strain>
    </source>
</reference>
<keyword evidence="1" id="KW-0456">Lyase</keyword>
<dbReference type="InterPro" id="IPR052172">
    <property type="entry name" value="UxaA_altronate/galactarate_dh"/>
</dbReference>
<dbReference type="CDD" id="cd11613">
    <property type="entry name" value="SAF_AH_GD"/>
    <property type="match status" value="1"/>
</dbReference>
<name>A0ABY4CSN9_9BACL</name>
<feature type="domain" description="SAF" evidence="2">
    <location>
        <begin position="15"/>
        <end position="90"/>
    </location>
</feature>
<keyword evidence="4" id="KW-1185">Reference proteome</keyword>
<dbReference type="PANTHER" id="PTHR30536">
    <property type="entry name" value="ALTRONATE/GALACTARATE DEHYDRATASE"/>
    <property type="match status" value="1"/>
</dbReference>
<evidence type="ECO:0000313" key="4">
    <source>
        <dbReference type="Proteomes" id="UP000830167"/>
    </source>
</evidence>
<dbReference type="Gene3D" id="2.30.130.110">
    <property type="match status" value="1"/>
</dbReference>
<organism evidence="3 4">
    <name type="scientific">Fodinisporobacter ferrooxydans</name>
    <dbReference type="NCBI Taxonomy" id="2901836"/>
    <lineage>
        <taxon>Bacteria</taxon>
        <taxon>Bacillati</taxon>
        <taxon>Bacillota</taxon>
        <taxon>Bacilli</taxon>
        <taxon>Bacillales</taxon>
        <taxon>Alicyclobacillaceae</taxon>
        <taxon>Fodinisporobacter</taxon>
    </lineage>
</organism>
<evidence type="ECO:0000313" key="3">
    <source>
        <dbReference type="EMBL" id="UOF92452.1"/>
    </source>
</evidence>
<evidence type="ECO:0000259" key="2">
    <source>
        <dbReference type="SMART" id="SM00858"/>
    </source>
</evidence>
<dbReference type="Proteomes" id="UP000830167">
    <property type="component" value="Chromosome"/>
</dbReference>
<protein>
    <submittedName>
        <fullName evidence="3">UxaA family hydrolase</fullName>
    </submittedName>
</protein>
<evidence type="ECO:0000256" key="1">
    <source>
        <dbReference type="ARBA" id="ARBA00023239"/>
    </source>
</evidence>
<sequence length="102" mass="11149">MESTYRVVMMKPIDKVAVVLSNSIPAGTHVAVTCQEHTFEVNLKDTIEFGHKFAVVPIQKGEDILKYGEVIGAAVRDIDAGEHVHVHNLEGKRGRGDKVVNG</sequence>
<keyword evidence="3" id="KW-0378">Hydrolase</keyword>
<dbReference type="InterPro" id="IPR013974">
    <property type="entry name" value="SAF"/>
</dbReference>
<proteinExistence type="predicted"/>
<dbReference type="PANTHER" id="PTHR30536:SF5">
    <property type="entry name" value="ALTRONATE DEHYDRATASE"/>
    <property type="match status" value="1"/>
</dbReference>
<accession>A0ABY4CSN9</accession>
<dbReference type="SMART" id="SM00858">
    <property type="entry name" value="SAF"/>
    <property type="match status" value="1"/>
</dbReference>
<dbReference type="GO" id="GO:0016787">
    <property type="term" value="F:hydrolase activity"/>
    <property type="evidence" value="ECO:0007669"/>
    <property type="project" value="UniProtKB-KW"/>
</dbReference>